<dbReference type="STRING" id="1338011.BD94_0853"/>
<dbReference type="InterPro" id="IPR046020">
    <property type="entry name" value="DUF5977"/>
</dbReference>
<name>A0A077EDC9_9FLAO</name>
<evidence type="ECO:0000313" key="3">
    <source>
        <dbReference type="Proteomes" id="UP000028933"/>
    </source>
</evidence>
<reference evidence="2" key="2">
    <citation type="journal article" date="2015" name="Genome Biol. Evol.">
        <title>Complete Genome Sequence and Transcriptomic Analysis of the Novel Pathogen Elizabethkingia anophelis in Response to Oxidative Stress.</title>
        <authorList>
            <person name="Li Y."/>
            <person name="Liu Y."/>
            <person name="Chew S.C."/>
            <person name="Tay M."/>
            <person name="Salido M.M."/>
            <person name="Teo J."/>
            <person name="Lauro F.M."/>
            <person name="Givskov M."/>
            <person name="Yang L."/>
        </authorList>
    </citation>
    <scope>NUCLEOTIDE SEQUENCE</scope>
    <source>
        <strain evidence="2">NUHP1</strain>
    </source>
</reference>
<dbReference type="EMBL" id="CP007547">
    <property type="protein sequence ID" value="AIL44628.1"/>
    <property type="molecule type" value="Genomic_DNA"/>
</dbReference>
<evidence type="ECO:0000259" key="1">
    <source>
        <dbReference type="Pfam" id="PF19404"/>
    </source>
</evidence>
<feature type="domain" description="DUF5977" evidence="1">
    <location>
        <begin position="1116"/>
        <end position="1179"/>
    </location>
</feature>
<protein>
    <recommendedName>
        <fullName evidence="1">DUF5977 domain-containing protein</fullName>
    </recommendedName>
</protein>
<dbReference type="Pfam" id="PF19404">
    <property type="entry name" value="DUF5977"/>
    <property type="match status" value="3"/>
</dbReference>
<dbReference type="KEGG" id="eao:BD94_0853"/>
<accession>A0A077EDC9</accession>
<evidence type="ECO:0000313" key="2">
    <source>
        <dbReference type="EMBL" id="AIL44628.1"/>
    </source>
</evidence>
<feature type="domain" description="DUF5977" evidence="1">
    <location>
        <begin position="1184"/>
        <end position="1248"/>
    </location>
</feature>
<sequence>MKRYYKFYKTIILLSIFAPLLKLDNIKGQTTSVEKMNLFKTSPETSKLFQKVDIPVNYSTGGINYSLPIYTIKLKNIEIPIQLNYRSSGFQINENATSVGLGWDLEIGGSITQTKKQGSGPENRINFDENRILDPRCTGDESKPQVEARCSDSDYEWVMNSAFGGNQNYVLYALQQRTSDPIDGRVTRRSFLPTLTYDLKTEQDIFYYSFPGESGKFFYDSNKKKYLTIPYTRNEIEHTSEFYIMKDSKGNKYYFSKTENPEWQDAFSMATYYSNGTGYNEGIPRNPTAGVAKYFLKKIETSNGDIISFNYSPVTYRIEHPEVFNYVTAVNTDPRIGISSMDDFSQINSTYRDSKVWGRTVITTNRLDKITVNGKEIVNLKYSAEARKDLNHSHLELGIPPENVVAVPENQKPRSIEEITITEGSRKIICNLHYDYFGKTGVNNPNDNVITSKKYRLKLNSVAFNDGALYNFNYYEDNNITLPDKNAADKKDHLGYFNNQSHFYTTYKTKDEVYEMATAPYKSSDLEASQLTVLKSIEYPTKGKDEFIYALGSRGGLNIESIKTYENINNTIPSSYKKFKYYDSHSIEPRYSNIVFANVFKGEYEGIPLSLRDAVRSYSFTSYSSSAINQLIAFNGFPNFYETVEEYSYDKDNNNKGMTKYRFTYERDPEYSSYGPHHFTVPLTDNSWKRGLLKSTTTFKAGDFTTPIRSIMNTYKFGDLNLDYSNLTLGSILPSVNKNQGYFVNYFISLINPEVIYQNHTPDISFITPYQPEAKFTTHINLLISGSVYKTAETVIEWLDDKSLITNTNYSYDETGSNQLKSQKITFPDGNVSETTYTYAEEEGKTDMINANMVSIPLRTETKFNNKLVSKTFTDYLKNTQTNNLILPTLSQIFDLQNPAVAKNEIAYDRYDNKGNIIQFTEKGSNTTTVIWGYNQTLPIARIEGTSYDQVSAYIAPIIFASDIDQAEGSTISEQTLINALDTFRNRAELSEYKITTYTYDPLAGVSSITPPSGIRENYKYNNITNRLELVSDVNNKILKEYQYHYPHTYYSSEKNKVFTKNNCPDRFIPGTYNYVVPVGKYYSIISQADADQKAENDINQNGQNITNQNASCTGYFNAQFDKMFTRNNCQSNETGGTYIYIVPNGKYFSTISQEDANQKAQDDIDQNGQNAANQNASCRINGFYNVIKGATFTRSNCPNDTTPGTYYYTVPAGKYYSNISQEDADQKAQNDINQNGQNSANMYASCIAGECEINSENAYDVVSISSRFAETTPGRFRGTISARFSDSVNQFSTVVLGYIGSSCSPTTSERQVLASSNGNTWRVYIHPSGEISVRFISGTFSKQISLSFEYDKN</sequence>
<dbReference type="HOGENOM" id="CLU_004093_0_0_10"/>
<dbReference type="eggNOG" id="COG3209">
    <property type="taxonomic scope" value="Bacteria"/>
</dbReference>
<gene>
    <name evidence="2" type="ORF">BD94_0853</name>
</gene>
<reference evidence="2" key="1">
    <citation type="journal article" date="2013" name="Lancet">
        <title>First case of E anophelis outbreak in an intensive-care unit.</title>
        <authorList>
            <person name="Teo J."/>
            <person name="Tan S.Y."/>
            <person name="Tay M."/>
            <person name="Ding Y."/>
            <person name="Kjelleberg S."/>
            <person name="Givskov M."/>
            <person name="Lin R.T."/>
            <person name="Yang L."/>
        </authorList>
    </citation>
    <scope>NUCLEOTIDE SEQUENCE [LARGE SCALE GENOMIC DNA]</scope>
    <source>
        <strain evidence="2">NUHP1</strain>
    </source>
</reference>
<dbReference type="RefSeq" id="WP_148305487.1">
    <property type="nucleotide sequence ID" value="NZ_CP007547.1"/>
</dbReference>
<organism evidence="2 3">
    <name type="scientific">Elizabethkingia anophelis NUHP1</name>
    <dbReference type="NCBI Taxonomy" id="1338011"/>
    <lineage>
        <taxon>Bacteria</taxon>
        <taxon>Pseudomonadati</taxon>
        <taxon>Bacteroidota</taxon>
        <taxon>Flavobacteriia</taxon>
        <taxon>Flavobacteriales</taxon>
        <taxon>Weeksellaceae</taxon>
        <taxon>Elizabethkingia</taxon>
    </lineage>
</organism>
<proteinExistence type="predicted"/>
<dbReference type="Proteomes" id="UP000028933">
    <property type="component" value="Chromosome"/>
</dbReference>
<feature type="domain" description="DUF5977" evidence="1">
    <location>
        <begin position="1050"/>
        <end position="1114"/>
    </location>
</feature>